<feature type="domain" description="Major facilitator superfamily associated" evidence="7">
    <location>
        <begin position="2"/>
        <end position="51"/>
    </location>
</feature>
<dbReference type="AlphaFoldDB" id="A0AAV6U636"/>
<evidence type="ECO:0000256" key="1">
    <source>
        <dbReference type="ARBA" id="ARBA00004141"/>
    </source>
</evidence>
<evidence type="ECO:0000313" key="9">
    <source>
        <dbReference type="Proteomes" id="UP000827092"/>
    </source>
</evidence>
<evidence type="ECO:0000313" key="8">
    <source>
        <dbReference type="EMBL" id="KAG8179141.1"/>
    </source>
</evidence>
<keyword evidence="4 6" id="KW-1133">Transmembrane helix</keyword>
<dbReference type="PANTHER" id="PTHR16172">
    <property type="entry name" value="MAJOR FACILITATOR SUPERFAMILY DOMAIN-CONTAINING PROTEIN 6-LIKE"/>
    <property type="match status" value="1"/>
</dbReference>
<feature type="transmembrane region" description="Helical" evidence="6">
    <location>
        <begin position="50"/>
        <end position="71"/>
    </location>
</feature>
<evidence type="ECO:0000256" key="3">
    <source>
        <dbReference type="ARBA" id="ARBA00022692"/>
    </source>
</evidence>
<dbReference type="Gene3D" id="1.20.1250.20">
    <property type="entry name" value="MFS general substrate transporter like domains"/>
    <property type="match status" value="1"/>
</dbReference>
<dbReference type="InterPro" id="IPR036259">
    <property type="entry name" value="MFS_trans_sf"/>
</dbReference>
<evidence type="ECO:0000256" key="5">
    <source>
        <dbReference type="ARBA" id="ARBA00023136"/>
    </source>
</evidence>
<gene>
    <name evidence="8" type="ORF">JTE90_015331</name>
</gene>
<dbReference type="GO" id="GO:0016020">
    <property type="term" value="C:membrane"/>
    <property type="evidence" value="ECO:0007669"/>
    <property type="project" value="UniProtKB-SubCell"/>
</dbReference>
<sequence length="77" mass="8194">MASYAKVISPDGTEATVQGLASRTFEGLGVATGSLLGGYGFRNFSGRTTFFYSGIIFMAIGMLNCIINKIISCRNDN</sequence>
<keyword evidence="9" id="KW-1185">Reference proteome</keyword>
<protein>
    <recommendedName>
        <fullName evidence="7">Major facilitator superfamily associated domain-containing protein</fullName>
    </recommendedName>
</protein>
<evidence type="ECO:0000259" key="7">
    <source>
        <dbReference type="Pfam" id="PF12832"/>
    </source>
</evidence>
<dbReference type="PANTHER" id="PTHR16172:SF30">
    <property type="entry name" value="SUGAR BABY, ISOFORM C"/>
    <property type="match status" value="1"/>
</dbReference>
<proteinExistence type="inferred from homology"/>
<dbReference type="Pfam" id="PF12832">
    <property type="entry name" value="MFS_1_like"/>
    <property type="match status" value="1"/>
</dbReference>
<comment type="subcellular location">
    <subcellularLocation>
        <location evidence="1">Membrane</location>
        <topology evidence="1">Multi-pass membrane protein</topology>
    </subcellularLocation>
</comment>
<keyword evidence="3 6" id="KW-0812">Transmembrane</keyword>
<accession>A0AAV6U636</accession>
<reference evidence="8 9" key="1">
    <citation type="journal article" date="2022" name="Nat. Ecol. Evol.">
        <title>A masculinizing supergene underlies an exaggerated male reproductive morph in a spider.</title>
        <authorList>
            <person name="Hendrickx F."/>
            <person name="De Corte Z."/>
            <person name="Sonet G."/>
            <person name="Van Belleghem S.M."/>
            <person name="Kostlbacher S."/>
            <person name="Vangestel C."/>
        </authorList>
    </citation>
    <scope>NUCLEOTIDE SEQUENCE [LARGE SCALE GENOMIC DNA]</scope>
    <source>
        <strain evidence="8">W744_W776</strain>
    </source>
</reference>
<dbReference type="InterPro" id="IPR051717">
    <property type="entry name" value="MFS_MFSD6"/>
</dbReference>
<evidence type="ECO:0000256" key="4">
    <source>
        <dbReference type="ARBA" id="ARBA00022989"/>
    </source>
</evidence>
<keyword evidence="5 6" id="KW-0472">Membrane</keyword>
<organism evidence="8 9">
    <name type="scientific">Oedothorax gibbosus</name>
    <dbReference type="NCBI Taxonomy" id="931172"/>
    <lineage>
        <taxon>Eukaryota</taxon>
        <taxon>Metazoa</taxon>
        <taxon>Ecdysozoa</taxon>
        <taxon>Arthropoda</taxon>
        <taxon>Chelicerata</taxon>
        <taxon>Arachnida</taxon>
        <taxon>Araneae</taxon>
        <taxon>Araneomorphae</taxon>
        <taxon>Entelegynae</taxon>
        <taxon>Araneoidea</taxon>
        <taxon>Linyphiidae</taxon>
        <taxon>Erigoninae</taxon>
        <taxon>Oedothorax</taxon>
    </lineage>
</organism>
<dbReference type="Proteomes" id="UP000827092">
    <property type="component" value="Unassembled WGS sequence"/>
</dbReference>
<dbReference type="EMBL" id="JAFNEN010000646">
    <property type="protein sequence ID" value="KAG8179141.1"/>
    <property type="molecule type" value="Genomic_DNA"/>
</dbReference>
<evidence type="ECO:0000256" key="6">
    <source>
        <dbReference type="SAM" id="Phobius"/>
    </source>
</evidence>
<comment type="caution">
    <text evidence="8">The sequence shown here is derived from an EMBL/GenBank/DDBJ whole genome shotgun (WGS) entry which is preliminary data.</text>
</comment>
<evidence type="ECO:0000256" key="2">
    <source>
        <dbReference type="ARBA" id="ARBA00005241"/>
    </source>
</evidence>
<dbReference type="InterPro" id="IPR024989">
    <property type="entry name" value="MFS_assoc_dom"/>
</dbReference>
<name>A0AAV6U636_9ARAC</name>
<comment type="similarity">
    <text evidence="2">Belongs to the major facilitator superfamily. MFSD6 family.</text>
</comment>